<dbReference type="AlphaFoldDB" id="A8NIQ0"/>
<dbReference type="VEuPathDB" id="FungiDB:CC1G_11015"/>
<name>A8NIQ0_COPC7</name>
<keyword evidence="1" id="KW-0732">Signal</keyword>
<dbReference type="RefSeq" id="XP_001834045.1">
    <property type="nucleotide sequence ID" value="XM_001833993.1"/>
</dbReference>
<dbReference type="GeneID" id="6010550"/>
<dbReference type="EMBL" id="AACS02000010">
    <property type="protein sequence ID" value="EAU87737.1"/>
    <property type="molecule type" value="Genomic_DNA"/>
</dbReference>
<comment type="caution">
    <text evidence="2">The sequence shown here is derived from an EMBL/GenBank/DDBJ whole genome shotgun (WGS) entry which is preliminary data.</text>
</comment>
<dbReference type="Proteomes" id="UP000001861">
    <property type="component" value="Unassembled WGS sequence"/>
</dbReference>
<feature type="signal peptide" evidence="1">
    <location>
        <begin position="1"/>
        <end position="29"/>
    </location>
</feature>
<accession>A8NIQ0</accession>
<organism evidence="2 3">
    <name type="scientific">Coprinopsis cinerea (strain Okayama-7 / 130 / ATCC MYA-4618 / FGSC 9003)</name>
    <name type="common">Inky cap fungus</name>
    <name type="synonym">Hormographiella aspergillata</name>
    <dbReference type="NCBI Taxonomy" id="240176"/>
    <lineage>
        <taxon>Eukaryota</taxon>
        <taxon>Fungi</taxon>
        <taxon>Dikarya</taxon>
        <taxon>Basidiomycota</taxon>
        <taxon>Agaricomycotina</taxon>
        <taxon>Agaricomycetes</taxon>
        <taxon>Agaricomycetidae</taxon>
        <taxon>Agaricales</taxon>
        <taxon>Agaricineae</taxon>
        <taxon>Psathyrellaceae</taxon>
        <taxon>Coprinopsis</taxon>
    </lineage>
</organism>
<protein>
    <submittedName>
        <fullName evidence="2">Uncharacterized protein</fullName>
    </submittedName>
</protein>
<proteinExistence type="predicted"/>
<gene>
    <name evidence="2" type="ORF">CC1G_11015</name>
</gene>
<dbReference type="KEGG" id="cci:CC1G_11015"/>
<evidence type="ECO:0000313" key="2">
    <source>
        <dbReference type="EMBL" id="EAU87737.1"/>
    </source>
</evidence>
<keyword evidence="3" id="KW-1185">Reference proteome</keyword>
<dbReference type="InParanoid" id="A8NIQ0"/>
<evidence type="ECO:0000313" key="3">
    <source>
        <dbReference type="Proteomes" id="UP000001861"/>
    </source>
</evidence>
<sequence length="64" mass="6877">MFPSSNKAPFSFCVAMLVLLHTTVNGVASLLPQETGAPPYHLQVRGGKEPHFPGHWGPRVPPTA</sequence>
<feature type="chain" id="PRO_5002724645" evidence="1">
    <location>
        <begin position="30"/>
        <end position="64"/>
    </location>
</feature>
<reference evidence="2 3" key="1">
    <citation type="journal article" date="2010" name="Proc. Natl. Acad. Sci. U.S.A.">
        <title>Insights into evolution of multicellular fungi from the assembled chromosomes of the mushroom Coprinopsis cinerea (Coprinus cinereus).</title>
        <authorList>
            <person name="Stajich J.E."/>
            <person name="Wilke S.K."/>
            <person name="Ahren D."/>
            <person name="Au C.H."/>
            <person name="Birren B.W."/>
            <person name="Borodovsky M."/>
            <person name="Burns C."/>
            <person name="Canback B."/>
            <person name="Casselton L.A."/>
            <person name="Cheng C.K."/>
            <person name="Deng J."/>
            <person name="Dietrich F.S."/>
            <person name="Fargo D.C."/>
            <person name="Farman M.L."/>
            <person name="Gathman A.C."/>
            <person name="Goldberg J."/>
            <person name="Guigo R."/>
            <person name="Hoegger P.J."/>
            <person name="Hooker J.B."/>
            <person name="Huggins A."/>
            <person name="James T.Y."/>
            <person name="Kamada T."/>
            <person name="Kilaru S."/>
            <person name="Kodira C."/>
            <person name="Kues U."/>
            <person name="Kupfer D."/>
            <person name="Kwan H.S."/>
            <person name="Lomsadze A."/>
            <person name="Li W."/>
            <person name="Lilly W.W."/>
            <person name="Ma L.J."/>
            <person name="Mackey A.J."/>
            <person name="Manning G."/>
            <person name="Martin F."/>
            <person name="Muraguchi H."/>
            <person name="Natvig D.O."/>
            <person name="Palmerini H."/>
            <person name="Ramesh M.A."/>
            <person name="Rehmeyer C.J."/>
            <person name="Roe B.A."/>
            <person name="Shenoy N."/>
            <person name="Stanke M."/>
            <person name="Ter-Hovhannisyan V."/>
            <person name="Tunlid A."/>
            <person name="Velagapudi R."/>
            <person name="Vision T.J."/>
            <person name="Zeng Q."/>
            <person name="Zolan M.E."/>
            <person name="Pukkila P.J."/>
        </authorList>
    </citation>
    <scope>NUCLEOTIDE SEQUENCE [LARGE SCALE GENOMIC DNA]</scope>
    <source>
        <strain evidence="3">Okayama-7 / 130 / ATCC MYA-4618 / FGSC 9003</strain>
    </source>
</reference>
<evidence type="ECO:0000256" key="1">
    <source>
        <dbReference type="SAM" id="SignalP"/>
    </source>
</evidence>